<proteinExistence type="predicted"/>
<gene>
    <name evidence="2" type="ORF">FIBSPDRAFT_949319</name>
</gene>
<reference evidence="2 3" key="1">
    <citation type="journal article" date="2016" name="Mol. Biol. Evol.">
        <title>Comparative Genomics of Early-Diverging Mushroom-Forming Fungi Provides Insights into the Origins of Lignocellulose Decay Capabilities.</title>
        <authorList>
            <person name="Nagy L.G."/>
            <person name="Riley R."/>
            <person name="Tritt A."/>
            <person name="Adam C."/>
            <person name="Daum C."/>
            <person name="Floudas D."/>
            <person name="Sun H."/>
            <person name="Yadav J.S."/>
            <person name="Pangilinan J."/>
            <person name="Larsson K.H."/>
            <person name="Matsuura K."/>
            <person name="Barry K."/>
            <person name="Labutti K."/>
            <person name="Kuo R."/>
            <person name="Ohm R.A."/>
            <person name="Bhattacharya S.S."/>
            <person name="Shirouzu T."/>
            <person name="Yoshinaga Y."/>
            <person name="Martin F.M."/>
            <person name="Grigoriev I.V."/>
            <person name="Hibbett D.S."/>
        </authorList>
    </citation>
    <scope>NUCLEOTIDE SEQUENCE [LARGE SCALE GENOMIC DNA]</scope>
    <source>
        <strain evidence="2 3">CBS 109695</strain>
    </source>
</reference>
<evidence type="ECO:0000313" key="2">
    <source>
        <dbReference type="EMBL" id="KZP26438.1"/>
    </source>
</evidence>
<dbReference type="Proteomes" id="UP000076532">
    <property type="component" value="Unassembled WGS sequence"/>
</dbReference>
<dbReference type="AlphaFoldDB" id="A0A166PTP7"/>
<keyword evidence="3" id="KW-1185">Reference proteome</keyword>
<protein>
    <submittedName>
        <fullName evidence="2">Uncharacterized protein</fullName>
    </submittedName>
</protein>
<organism evidence="2 3">
    <name type="scientific">Athelia psychrophila</name>
    <dbReference type="NCBI Taxonomy" id="1759441"/>
    <lineage>
        <taxon>Eukaryota</taxon>
        <taxon>Fungi</taxon>
        <taxon>Dikarya</taxon>
        <taxon>Basidiomycota</taxon>
        <taxon>Agaricomycotina</taxon>
        <taxon>Agaricomycetes</taxon>
        <taxon>Agaricomycetidae</taxon>
        <taxon>Atheliales</taxon>
        <taxon>Atheliaceae</taxon>
        <taxon>Athelia</taxon>
    </lineage>
</organism>
<name>A0A166PTP7_9AGAM</name>
<evidence type="ECO:0000256" key="1">
    <source>
        <dbReference type="SAM" id="MobiDB-lite"/>
    </source>
</evidence>
<evidence type="ECO:0000313" key="3">
    <source>
        <dbReference type="Proteomes" id="UP000076532"/>
    </source>
</evidence>
<dbReference type="EMBL" id="KV417514">
    <property type="protein sequence ID" value="KZP26438.1"/>
    <property type="molecule type" value="Genomic_DNA"/>
</dbReference>
<accession>A0A166PTP7</accession>
<sequence length="244" mass="26099">MSFRSAQDSATPVAVLGLLHPVALLAPPSATQPHHPAPSSTYTPPVLQVPTRTRSAQVPRRATLRRRLPSCPTPATYNPPRTLQNARGCALNVFPKDRVAVPSQTCACESLVGSHCPRALRRLAVYIRAPAPALSQCMQRMFVANSTISAARNDKERVLSPTFFSAPLHPIAAGIRGRRRFTTASIGSPPLSTRGYSTTTYLFSDTRARNACALAAPSHSPPAASSPWPASPSKYLSKLLNAST</sequence>
<feature type="region of interest" description="Disordered" evidence="1">
    <location>
        <begin position="27"/>
        <end position="58"/>
    </location>
</feature>